<dbReference type="VEuPathDB" id="VectorBase:LOC119186486"/>
<dbReference type="EMBL" id="JABSTU010005555">
    <property type="protein sequence ID" value="KAH7942629.1"/>
    <property type="molecule type" value="Genomic_DNA"/>
</dbReference>
<feature type="binding site" evidence="3">
    <location>
        <position position="18"/>
    </location>
    <ligand>
        <name>a divalent metal cation</name>
        <dbReference type="ChEBI" id="CHEBI:60240"/>
        <label>1</label>
    </ligand>
</feature>
<protein>
    <submittedName>
        <fullName evidence="4">Uncharacterized protein</fullName>
    </submittedName>
</protein>
<comment type="caution">
    <text evidence="4">The sequence shown here is derived from an EMBL/GenBank/DDBJ whole genome shotgun (WGS) entry which is preliminary data.</text>
</comment>
<accession>A0A9J6CWX1</accession>
<dbReference type="Gene3D" id="3.20.20.140">
    <property type="entry name" value="Metal-dependent hydrolases"/>
    <property type="match status" value="1"/>
</dbReference>
<evidence type="ECO:0000313" key="4">
    <source>
        <dbReference type="EMBL" id="KAH7942629.1"/>
    </source>
</evidence>
<comment type="similarity">
    <text evidence="1">Belongs to the metallo-dependent hydrolases superfamily. TatD-type hydrolase family.</text>
</comment>
<dbReference type="AlphaFoldDB" id="A0A9J6CWX1"/>
<reference evidence="4" key="1">
    <citation type="journal article" date="2020" name="Cell">
        <title>Large-Scale Comparative Analyses of Tick Genomes Elucidate Their Genetic Diversity and Vector Capacities.</title>
        <authorList>
            <consortium name="Tick Genome and Microbiome Consortium (TIGMIC)"/>
            <person name="Jia N."/>
            <person name="Wang J."/>
            <person name="Shi W."/>
            <person name="Du L."/>
            <person name="Sun Y."/>
            <person name="Zhan W."/>
            <person name="Jiang J.F."/>
            <person name="Wang Q."/>
            <person name="Zhang B."/>
            <person name="Ji P."/>
            <person name="Bell-Sakyi L."/>
            <person name="Cui X.M."/>
            <person name="Yuan T.T."/>
            <person name="Jiang B.G."/>
            <person name="Yang W.F."/>
            <person name="Lam T.T."/>
            <person name="Chang Q.C."/>
            <person name="Ding S.J."/>
            <person name="Wang X.J."/>
            <person name="Zhu J.G."/>
            <person name="Ruan X.D."/>
            <person name="Zhao L."/>
            <person name="Wei J.T."/>
            <person name="Ye R.Z."/>
            <person name="Que T.C."/>
            <person name="Du C.H."/>
            <person name="Zhou Y.H."/>
            <person name="Cheng J.X."/>
            <person name="Dai P.F."/>
            <person name="Guo W.B."/>
            <person name="Han X.H."/>
            <person name="Huang E.J."/>
            <person name="Li L.F."/>
            <person name="Wei W."/>
            <person name="Gao Y.C."/>
            <person name="Liu J.Z."/>
            <person name="Shao H.Z."/>
            <person name="Wang X."/>
            <person name="Wang C.C."/>
            <person name="Yang T.C."/>
            <person name="Huo Q.B."/>
            <person name="Li W."/>
            <person name="Chen H.Y."/>
            <person name="Chen S.E."/>
            <person name="Zhou L.G."/>
            <person name="Ni X.B."/>
            <person name="Tian J.H."/>
            <person name="Sheng Y."/>
            <person name="Liu T."/>
            <person name="Pan Y.S."/>
            <person name="Xia L.Y."/>
            <person name="Li J."/>
            <person name="Zhao F."/>
            <person name="Cao W.C."/>
        </authorList>
    </citation>
    <scope>NUCLEOTIDE SEQUENCE</scope>
    <source>
        <strain evidence="4">Rmic-2018</strain>
    </source>
</reference>
<reference evidence="4" key="2">
    <citation type="submission" date="2021-09" db="EMBL/GenBank/DDBJ databases">
        <authorList>
            <person name="Jia N."/>
            <person name="Wang J."/>
            <person name="Shi W."/>
            <person name="Du L."/>
            <person name="Sun Y."/>
            <person name="Zhan W."/>
            <person name="Jiang J."/>
            <person name="Wang Q."/>
            <person name="Zhang B."/>
            <person name="Ji P."/>
            <person name="Sakyi L.B."/>
            <person name="Cui X."/>
            <person name="Yuan T."/>
            <person name="Jiang B."/>
            <person name="Yang W."/>
            <person name="Lam T.T.-Y."/>
            <person name="Chang Q."/>
            <person name="Ding S."/>
            <person name="Wang X."/>
            <person name="Zhu J."/>
            <person name="Ruan X."/>
            <person name="Zhao L."/>
            <person name="Wei J."/>
            <person name="Que T."/>
            <person name="Du C."/>
            <person name="Cheng J."/>
            <person name="Dai P."/>
            <person name="Han X."/>
            <person name="Huang E."/>
            <person name="Gao Y."/>
            <person name="Liu J."/>
            <person name="Shao H."/>
            <person name="Ye R."/>
            <person name="Li L."/>
            <person name="Wei W."/>
            <person name="Wang X."/>
            <person name="Wang C."/>
            <person name="Huo Q."/>
            <person name="Li W."/>
            <person name="Guo W."/>
            <person name="Chen H."/>
            <person name="Chen S."/>
            <person name="Zhou L."/>
            <person name="Zhou L."/>
            <person name="Ni X."/>
            <person name="Tian J."/>
            <person name="Zhou Y."/>
            <person name="Sheng Y."/>
            <person name="Liu T."/>
            <person name="Pan Y."/>
            <person name="Xia L."/>
            <person name="Li J."/>
            <person name="Zhao F."/>
            <person name="Cao W."/>
        </authorList>
    </citation>
    <scope>NUCLEOTIDE SEQUENCE</scope>
    <source>
        <strain evidence="4">Rmic-2018</strain>
        <tissue evidence="4">Larvae</tissue>
    </source>
</reference>
<feature type="binding site" evidence="3">
    <location>
        <position position="20"/>
    </location>
    <ligand>
        <name>a divalent metal cation</name>
        <dbReference type="ChEBI" id="CHEBI:60240"/>
        <label>1</label>
    </ligand>
</feature>
<keyword evidence="2" id="KW-0378">Hydrolase</keyword>
<keyword evidence="3" id="KW-0479">Metal-binding</keyword>
<feature type="binding site" evidence="3">
    <location>
        <position position="218"/>
    </location>
    <ligand>
        <name>a divalent metal cation</name>
        <dbReference type="ChEBI" id="CHEBI:60240"/>
        <label>1</label>
    </ligand>
</feature>
<evidence type="ECO:0000256" key="1">
    <source>
        <dbReference type="ARBA" id="ARBA00009275"/>
    </source>
</evidence>
<dbReference type="PROSITE" id="PS01137">
    <property type="entry name" value="TATD_1"/>
    <property type="match status" value="1"/>
</dbReference>
<evidence type="ECO:0000313" key="5">
    <source>
        <dbReference type="Proteomes" id="UP000821866"/>
    </source>
</evidence>
<name>A0A9J6CWX1_RHIMP</name>
<sequence length="332" mass="37434">MDHVAKQWPYSVGLVDTHCHLDFLFRKTGHHGTFSEFRRKHQATFPLNYEGCVAVFCDPETFKKRSVWRGLLAEKEIWGAFGCHPHMAKLYDEDIEDAMIDALEQPKVVALGEIGLDYSSKARLRRQLQLASKGKLPLVIHSRDASQDTCGSSKEEMPADWPIHRHCFTGGWTEAQQWMDTFPNLFLGLTPLVGFHSAGPLAEVGRRIPLDRLLLETDAPYFLPKSESNRLQQSHPGMAIHVATKVSAMRGIPLEEVLVAVRQNTRRMRITTGGGTSCLCAFFHAAQESNRLKQSHPGMAIHVATQLSAMRGIPLEEVLVAVRQNTRRMYRI</sequence>
<dbReference type="PIRSF" id="PIRSF005902">
    <property type="entry name" value="DNase_TatD"/>
    <property type="match status" value="1"/>
</dbReference>
<dbReference type="GO" id="GO:0016788">
    <property type="term" value="F:hydrolase activity, acting on ester bonds"/>
    <property type="evidence" value="ECO:0007669"/>
    <property type="project" value="InterPro"/>
</dbReference>
<feature type="binding site" evidence="3">
    <location>
        <position position="141"/>
    </location>
    <ligand>
        <name>a divalent metal cation</name>
        <dbReference type="ChEBI" id="CHEBI:60240"/>
        <label>2</label>
    </ligand>
</feature>
<dbReference type="InterPro" id="IPR032466">
    <property type="entry name" value="Metal_Hydrolase"/>
</dbReference>
<feature type="binding site" evidence="3">
    <location>
        <position position="166"/>
    </location>
    <ligand>
        <name>a divalent metal cation</name>
        <dbReference type="ChEBI" id="CHEBI:60240"/>
        <label>2</label>
    </ligand>
</feature>
<organism evidence="4 5">
    <name type="scientific">Rhipicephalus microplus</name>
    <name type="common">Cattle tick</name>
    <name type="synonym">Boophilus microplus</name>
    <dbReference type="NCBI Taxonomy" id="6941"/>
    <lineage>
        <taxon>Eukaryota</taxon>
        <taxon>Metazoa</taxon>
        <taxon>Ecdysozoa</taxon>
        <taxon>Arthropoda</taxon>
        <taxon>Chelicerata</taxon>
        <taxon>Arachnida</taxon>
        <taxon>Acari</taxon>
        <taxon>Parasitiformes</taxon>
        <taxon>Ixodida</taxon>
        <taxon>Ixodoidea</taxon>
        <taxon>Ixodidae</taxon>
        <taxon>Rhipicephalinae</taxon>
        <taxon>Rhipicephalus</taxon>
        <taxon>Boophilus</taxon>
    </lineage>
</organism>
<dbReference type="SUPFAM" id="SSF51556">
    <property type="entry name" value="Metallo-dependent hydrolases"/>
    <property type="match status" value="1"/>
</dbReference>
<proteinExistence type="inferred from homology"/>
<evidence type="ECO:0000256" key="3">
    <source>
        <dbReference type="PIRSR" id="PIRSR005902-1"/>
    </source>
</evidence>
<dbReference type="InterPro" id="IPR018228">
    <property type="entry name" value="DNase_TatD-rel_CS"/>
</dbReference>
<dbReference type="GO" id="GO:0046872">
    <property type="term" value="F:metal ion binding"/>
    <property type="evidence" value="ECO:0007669"/>
    <property type="project" value="UniProtKB-KW"/>
</dbReference>
<dbReference type="CDD" id="cd01310">
    <property type="entry name" value="TatD_DNAse"/>
    <property type="match status" value="1"/>
</dbReference>
<keyword evidence="5" id="KW-1185">Reference proteome</keyword>
<feature type="binding site" evidence="3">
    <location>
        <position position="113"/>
    </location>
    <ligand>
        <name>a divalent metal cation</name>
        <dbReference type="ChEBI" id="CHEBI:60240"/>
        <label>1</label>
    </ligand>
</feature>
<dbReference type="InterPro" id="IPR001130">
    <property type="entry name" value="TatD-like"/>
</dbReference>
<evidence type="ECO:0000256" key="2">
    <source>
        <dbReference type="ARBA" id="ARBA00022801"/>
    </source>
</evidence>
<dbReference type="Proteomes" id="UP000821866">
    <property type="component" value="Unassembled WGS sequence"/>
</dbReference>
<gene>
    <name evidence="4" type="ORF">HPB51_028689</name>
</gene>
<dbReference type="PANTHER" id="PTHR46363">
    <property type="entry name" value="DEOXYRIBONUCLEASE TATDN2-RELATED"/>
    <property type="match status" value="1"/>
</dbReference>
<dbReference type="PANTHER" id="PTHR46363:SF1">
    <property type="entry name" value="DEOXYRIBONUCLEASE TATDN2-RELATED"/>
    <property type="match status" value="1"/>
</dbReference>
<dbReference type="Pfam" id="PF01026">
    <property type="entry name" value="TatD_DNase"/>
    <property type="match status" value="1"/>
</dbReference>